<dbReference type="InterPro" id="IPR050675">
    <property type="entry name" value="OAF3"/>
</dbReference>
<evidence type="ECO:0000256" key="3">
    <source>
        <dbReference type="ARBA" id="ARBA00023163"/>
    </source>
</evidence>
<dbReference type="PROSITE" id="PS00463">
    <property type="entry name" value="ZN2_CY6_FUNGAL_1"/>
    <property type="match status" value="1"/>
</dbReference>
<organism evidence="7 8">
    <name type="scientific">Lodderomyces elongisporus (strain ATCC 11503 / CBS 2605 / JCM 1781 / NBRC 1676 / NRRL YB-4239)</name>
    <name type="common">Yeast</name>
    <name type="synonym">Saccharomyces elongisporus</name>
    <dbReference type="NCBI Taxonomy" id="379508"/>
    <lineage>
        <taxon>Eukaryota</taxon>
        <taxon>Fungi</taxon>
        <taxon>Dikarya</taxon>
        <taxon>Ascomycota</taxon>
        <taxon>Saccharomycotina</taxon>
        <taxon>Pichiomycetes</taxon>
        <taxon>Debaryomycetaceae</taxon>
        <taxon>Candida/Lodderomyces clade</taxon>
        <taxon>Lodderomyces</taxon>
    </lineage>
</organism>
<keyword evidence="8" id="KW-1185">Reference proteome</keyword>
<evidence type="ECO:0000313" key="7">
    <source>
        <dbReference type="EMBL" id="EDK45633.1"/>
    </source>
</evidence>
<dbReference type="OrthoDB" id="2943660at2759"/>
<evidence type="ECO:0000256" key="4">
    <source>
        <dbReference type="ARBA" id="ARBA00023242"/>
    </source>
</evidence>
<evidence type="ECO:0000256" key="2">
    <source>
        <dbReference type="ARBA" id="ARBA00023125"/>
    </source>
</evidence>
<dbReference type="CDD" id="cd12148">
    <property type="entry name" value="fungal_TF_MHR"/>
    <property type="match status" value="1"/>
</dbReference>
<feature type="domain" description="Zn(2)-C6 fungal-type" evidence="6">
    <location>
        <begin position="22"/>
        <end position="51"/>
    </location>
</feature>
<feature type="region of interest" description="Disordered" evidence="5">
    <location>
        <begin position="406"/>
        <end position="454"/>
    </location>
</feature>
<dbReference type="eggNOG" id="ENOG502QRPQ">
    <property type="taxonomic scope" value="Eukaryota"/>
</dbReference>
<feature type="region of interest" description="Disordered" evidence="5">
    <location>
        <begin position="87"/>
        <end position="106"/>
    </location>
</feature>
<dbReference type="InterPro" id="IPR001138">
    <property type="entry name" value="Zn2Cys6_DnaBD"/>
</dbReference>
<dbReference type="GO" id="GO:0005634">
    <property type="term" value="C:nucleus"/>
    <property type="evidence" value="ECO:0007669"/>
    <property type="project" value="TreeGrafter"/>
</dbReference>
<dbReference type="GO" id="GO:0008270">
    <property type="term" value="F:zinc ion binding"/>
    <property type="evidence" value="ECO:0007669"/>
    <property type="project" value="InterPro"/>
</dbReference>
<dbReference type="Pfam" id="PF00172">
    <property type="entry name" value="Zn_clus"/>
    <property type="match status" value="1"/>
</dbReference>
<evidence type="ECO:0000259" key="6">
    <source>
        <dbReference type="PROSITE" id="PS50048"/>
    </source>
</evidence>
<dbReference type="AlphaFoldDB" id="A5E2H5"/>
<keyword evidence="1" id="KW-0805">Transcription regulation</keyword>
<gene>
    <name evidence="7" type="ORF">LELG_03812</name>
</gene>
<evidence type="ECO:0000313" key="8">
    <source>
        <dbReference type="Proteomes" id="UP000001996"/>
    </source>
</evidence>
<dbReference type="VEuPathDB" id="FungiDB:LELG_03812"/>
<keyword evidence="2" id="KW-0238">DNA-binding</keyword>
<dbReference type="GeneID" id="5232097"/>
<dbReference type="CDD" id="cd00067">
    <property type="entry name" value="GAL4"/>
    <property type="match status" value="1"/>
</dbReference>
<dbReference type="Proteomes" id="UP000001996">
    <property type="component" value="Unassembled WGS sequence"/>
</dbReference>
<proteinExistence type="predicted"/>
<dbReference type="PANTHER" id="PTHR31069">
    <property type="entry name" value="OLEATE-ACTIVATED TRANSCRIPTION FACTOR 1-RELATED"/>
    <property type="match status" value="1"/>
</dbReference>
<feature type="compositionally biased region" description="Basic and acidic residues" evidence="5">
    <location>
        <begin position="562"/>
        <end position="573"/>
    </location>
</feature>
<accession>A5E2H5</accession>
<dbReference type="InterPro" id="IPR036864">
    <property type="entry name" value="Zn2-C6_fun-type_DNA-bd_sf"/>
</dbReference>
<feature type="region of interest" description="Disordered" evidence="5">
    <location>
        <begin position="365"/>
        <end position="393"/>
    </location>
</feature>
<dbReference type="SMART" id="SM00066">
    <property type="entry name" value="GAL4"/>
    <property type="match status" value="1"/>
</dbReference>
<dbReference type="GO" id="GO:0000978">
    <property type="term" value="F:RNA polymerase II cis-regulatory region sequence-specific DNA binding"/>
    <property type="evidence" value="ECO:0007669"/>
    <property type="project" value="TreeGrafter"/>
</dbReference>
<name>A5E2H5_LODEL</name>
<dbReference type="Gene3D" id="4.10.240.10">
    <property type="entry name" value="Zn(2)-C6 fungal-type DNA-binding domain"/>
    <property type="match status" value="1"/>
</dbReference>
<feature type="region of interest" description="Disordered" evidence="5">
    <location>
        <begin position="129"/>
        <end position="176"/>
    </location>
</feature>
<feature type="compositionally biased region" description="Low complexity" evidence="5">
    <location>
        <begin position="143"/>
        <end position="176"/>
    </location>
</feature>
<dbReference type="PANTHER" id="PTHR31069:SF12">
    <property type="entry name" value="TRANSCRIPTION FACTOR DOMAIN-CONTAINING PROTEIN"/>
    <property type="match status" value="1"/>
</dbReference>
<dbReference type="KEGG" id="lel:PVL30_004634"/>
<reference evidence="7 8" key="1">
    <citation type="journal article" date="2009" name="Nature">
        <title>Evolution of pathogenicity and sexual reproduction in eight Candida genomes.</title>
        <authorList>
            <person name="Butler G."/>
            <person name="Rasmussen M.D."/>
            <person name="Lin M.F."/>
            <person name="Santos M.A."/>
            <person name="Sakthikumar S."/>
            <person name="Munro C.A."/>
            <person name="Rheinbay E."/>
            <person name="Grabherr M."/>
            <person name="Forche A."/>
            <person name="Reedy J.L."/>
            <person name="Agrafioti I."/>
            <person name="Arnaud M.B."/>
            <person name="Bates S."/>
            <person name="Brown A.J."/>
            <person name="Brunke S."/>
            <person name="Costanzo M.C."/>
            <person name="Fitzpatrick D.A."/>
            <person name="de Groot P.W."/>
            <person name="Harris D."/>
            <person name="Hoyer L.L."/>
            <person name="Hube B."/>
            <person name="Klis F.M."/>
            <person name="Kodira C."/>
            <person name="Lennard N."/>
            <person name="Logue M.E."/>
            <person name="Martin R."/>
            <person name="Neiman A.M."/>
            <person name="Nikolaou E."/>
            <person name="Quail M.A."/>
            <person name="Quinn J."/>
            <person name="Santos M.C."/>
            <person name="Schmitzberger F.F."/>
            <person name="Sherlock G."/>
            <person name="Shah P."/>
            <person name="Silverstein K.A."/>
            <person name="Skrzypek M.S."/>
            <person name="Soll D."/>
            <person name="Staggs R."/>
            <person name="Stansfield I."/>
            <person name="Stumpf M.P."/>
            <person name="Sudbery P.E."/>
            <person name="Srikantha T."/>
            <person name="Zeng Q."/>
            <person name="Berman J."/>
            <person name="Berriman M."/>
            <person name="Heitman J."/>
            <person name="Gow N.A."/>
            <person name="Lorenz M.C."/>
            <person name="Birren B.W."/>
            <person name="Kellis M."/>
            <person name="Cuomo C.A."/>
        </authorList>
    </citation>
    <scope>NUCLEOTIDE SEQUENCE [LARGE SCALE GENOMIC DNA]</scope>
    <source>
        <strain evidence="8">ATCC 11503 / BCRC 21390 / CBS 2605 / JCM 1781 / NBRC 1676 / NRRL YB-4239</strain>
    </source>
</reference>
<evidence type="ECO:0000256" key="1">
    <source>
        <dbReference type="ARBA" id="ARBA00023015"/>
    </source>
</evidence>
<dbReference type="PROSITE" id="PS50048">
    <property type="entry name" value="ZN2_CY6_FUNGAL_2"/>
    <property type="match status" value="1"/>
</dbReference>
<dbReference type="GO" id="GO:0045944">
    <property type="term" value="P:positive regulation of transcription by RNA polymerase II"/>
    <property type="evidence" value="ECO:0007669"/>
    <property type="project" value="TreeGrafter"/>
</dbReference>
<keyword evidence="4" id="KW-0539">Nucleus</keyword>
<evidence type="ECO:0000256" key="5">
    <source>
        <dbReference type="SAM" id="MobiDB-lite"/>
    </source>
</evidence>
<dbReference type="GO" id="GO:0000981">
    <property type="term" value="F:DNA-binding transcription factor activity, RNA polymerase II-specific"/>
    <property type="evidence" value="ECO:0007669"/>
    <property type="project" value="InterPro"/>
</dbReference>
<feature type="compositionally biased region" description="Acidic residues" evidence="5">
    <location>
        <begin position="581"/>
        <end position="590"/>
    </location>
</feature>
<feature type="region of interest" description="Disordered" evidence="5">
    <location>
        <begin position="561"/>
        <end position="594"/>
    </location>
</feature>
<feature type="compositionally biased region" description="Low complexity" evidence="5">
    <location>
        <begin position="408"/>
        <end position="441"/>
    </location>
</feature>
<dbReference type="EMBL" id="CH981528">
    <property type="protein sequence ID" value="EDK45633.1"/>
    <property type="molecule type" value="Genomic_DNA"/>
</dbReference>
<sequence length="679" mass="75284">MNSTFQGVKKPPYQKRSRVSLSCVNCKKRKIKCSRTNPCESCIKYRLPCEYQTPVWNVAPPHSENGGQKNVQQQFGVHRIDKPIAHQLRGNNSGSNNQSALNLSSSENSLQEQLNLLKSKLREIESSIERGGADGGGDDGSDVKGNSSGSNIGSSISSSTTTTTASTTTTSGISVGVVGGGSSNYGKYSSRTSSFTLSSSEPVHRPTLYWESLDATNNQTYIGINPFDESKNETMSFFDGYCAVYEQDIARRYNNGPFSWITIVKKDPAQNAIWKHLRAMNTEQKRLIRQTPRTSKLPPALIDRLSAKTKAGNSNDDLLRGGGMLGVKRQCNLNEDEFREKVIDEQGLNDLRVYGNVRTNFKQLNSRRGCTGKNGGQRRSKSPEEEENSAGKIHCVNAINGEGIESCSSNTTTTTTTATTTNNNNDNNNNNGVGNNGTSGSLPPPPSSPIRHAGAHRRNNIEEELCLIECVRQSLPKQRVVWTSIEFFFKYLYPYMPILDENTFTAEMERMLGKKNFKDIAFQELRIEKRLDFAFLAVLMVLLRMTYNSLISNKRGLNDANMEEREEGKDKMKTRGHANGDEQEDSNADDESSRLNGKFADDLRYLLLNPVDIKIIDTAQSCLDQFDLYKRTSLVVLQALFLLKLYKMFSPEDGDGSDGGDSQVLNGLSVQMAISIGTQ</sequence>
<keyword evidence="3" id="KW-0804">Transcription</keyword>
<dbReference type="SUPFAM" id="SSF57701">
    <property type="entry name" value="Zn2/Cys6 DNA-binding domain"/>
    <property type="match status" value="1"/>
</dbReference>
<dbReference type="HOGENOM" id="CLU_404928_0_0_1"/>
<protein>
    <recommendedName>
        <fullName evidence="6">Zn(2)-C6 fungal-type domain-containing protein</fullName>
    </recommendedName>
</protein>
<dbReference type="InParanoid" id="A5E2H5"/>